<dbReference type="AlphaFoldDB" id="A0A0F9TJS8"/>
<reference evidence="1" key="1">
    <citation type="journal article" date="2015" name="Nature">
        <title>Complex archaea that bridge the gap between prokaryotes and eukaryotes.</title>
        <authorList>
            <person name="Spang A."/>
            <person name="Saw J.H."/>
            <person name="Jorgensen S.L."/>
            <person name="Zaremba-Niedzwiedzka K."/>
            <person name="Martijn J."/>
            <person name="Lind A.E."/>
            <person name="van Eijk R."/>
            <person name="Schleper C."/>
            <person name="Guy L."/>
            <person name="Ettema T.J."/>
        </authorList>
    </citation>
    <scope>NUCLEOTIDE SEQUENCE</scope>
</reference>
<evidence type="ECO:0000313" key="1">
    <source>
        <dbReference type="EMBL" id="KKN75162.1"/>
    </source>
</evidence>
<gene>
    <name evidence="1" type="ORF">LCGC14_0383210</name>
</gene>
<proteinExistence type="predicted"/>
<comment type="caution">
    <text evidence="1">The sequence shown here is derived from an EMBL/GenBank/DDBJ whole genome shotgun (WGS) entry which is preliminary data.</text>
</comment>
<sequence>MVNNKEENMEDKEELKFPLSFDQCPNCGSERKIAGEILKQEKEKGKISPGVKAFISTSNSVIADMGRTWLSAPIISTFYDVCGDCGTYYCIHAELGIATPQLGQQPPQVKGFGGN</sequence>
<accession>A0A0F9TJS8</accession>
<dbReference type="EMBL" id="LAZR01000314">
    <property type="protein sequence ID" value="KKN75162.1"/>
    <property type="molecule type" value="Genomic_DNA"/>
</dbReference>
<name>A0A0F9TJS8_9ZZZZ</name>
<protein>
    <submittedName>
        <fullName evidence="1">Uncharacterized protein</fullName>
    </submittedName>
</protein>
<organism evidence="1">
    <name type="scientific">marine sediment metagenome</name>
    <dbReference type="NCBI Taxonomy" id="412755"/>
    <lineage>
        <taxon>unclassified sequences</taxon>
        <taxon>metagenomes</taxon>
        <taxon>ecological metagenomes</taxon>
    </lineage>
</organism>